<evidence type="ECO:0000313" key="2">
    <source>
        <dbReference type="Proteomes" id="UP000604475"/>
    </source>
</evidence>
<gene>
    <name evidence="1" type="ORF">I7412_00675</name>
</gene>
<dbReference type="RefSeq" id="WP_203007991.1">
    <property type="nucleotide sequence ID" value="NZ_JADWYU010000293.1"/>
</dbReference>
<dbReference type="EMBL" id="JAEACQ010000030">
    <property type="protein sequence ID" value="MBL7625717.1"/>
    <property type="molecule type" value="Genomic_DNA"/>
</dbReference>
<proteinExistence type="predicted"/>
<dbReference type="PANTHER" id="PTHR45947">
    <property type="entry name" value="SULFOQUINOVOSYL TRANSFERASE SQD2"/>
    <property type="match status" value="1"/>
</dbReference>
<organism evidence="1 2">
    <name type="scientific">Frankia nepalensis</name>
    <dbReference type="NCBI Taxonomy" id="1836974"/>
    <lineage>
        <taxon>Bacteria</taxon>
        <taxon>Bacillati</taxon>
        <taxon>Actinomycetota</taxon>
        <taxon>Actinomycetes</taxon>
        <taxon>Frankiales</taxon>
        <taxon>Frankiaceae</taxon>
        <taxon>Frankia</taxon>
    </lineage>
</organism>
<dbReference type="PANTHER" id="PTHR45947:SF3">
    <property type="entry name" value="SULFOQUINOVOSYL TRANSFERASE SQD2"/>
    <property type="match status" value="1"/>
</dbReference>
<dbReference type="GO" id="GO:0016758">
    <property type="term" value="F:hexosyltransferase activity"/>
    <property type="evidence" value="ECO:0007669"/>
    <property type="project" value="TreeGrafter"/>
</dbReference>
<dbReference type="Pfam" id="PF13692">
    <property type="entry name" value="Glyco_trans_1_4"/>
    <property type="match status" value="1"/>
</dbReference>
<evidence type="ECO:0000313" key="1">
    <source>
        <dbReference type="EMBL" id="MBL7625717.1"/>
    </source>
</evidence>
<comment type="caution">
    <text evidence="1">The sequence shown here is derived from an EMBL/GenBank/DDBJ whole genome shotgun (WGS) entry which is preliminary data.</text>
</comment>
<name>A0A937R8I7_9ACTN</name>
<dbReference type="CDD" id="cd03801">
    <property type="entry name" value="GT4_PimA-like"/>
    <property type="match status" value="1"/>
</dbReference>
<keyword evidence="2" id="KW-1185">Reference proteome</keyword>
<sequence>MRIVVYPYHLEIGGSQLNAIELAAAVRDLDHEVTVFGQPGELCELIDSLGLPFVGSPRVGKRPTPSVMSALCRLARDRSVDLVHGYEWPPILEAAYGPGLRLGTATYATVMSMALVPFLPRQVPLVVGTEQIRRTALARQHPGGAPVDLIEPPVDTRANAPDALTPDAAEKFRATAGLRPRDLNIVVICRLADELKLEGLLTAIDVVGQLARQLPTPMRLVIVGDGPARAAVEQRAATANAWLETPPVVLTGALLDPRPAYETADIMLGMGGSALRALAFAKPLVVQGELGFWETLTPDNVEQFLDGGWYGLGDGAATGAARLEAALRPLLADADLRARLGRYGRELVEARFSLTHAAETQLALYQRALRDPRPRDLAGLVRGAGDMTRFRLARRYRQMRGTAVADHLASPRPR</sequence>
<reference evidence="1" key="1">
    <citation type="submission" date="2020-12" db="EMBL/GenBank/DDBJ databases">
        <title>Genomic characterization of non-nitrogen-fixing Frankia strains.</title>
        <authorList>
            <person name="Carlos-Shanley C."/>
            <person name="Guerra T."/>
            <person name="Hahn D."/>
        </authorList>
    </citation>
    <scope>NUCLEOTIDE SEQUENCE</scope>
    <source>
        <strain evidence="1">CN6</strain>
    </source>
</reference>
<dbReference type="Proteomes" id="UP000604475">
    <property type="component" value="Unassembled WGS sequence"/>
</dbReference>
<protein>
    <submittedName>
        <fullName evidence="1">Glycosyltransferase family 4 protein</fullName>
    </submittedName>
</protein>
<dbReference type="SUPFAM" id="SSF53756">
    <property type="entry name" value="UDP-Glycosyltransferase/glycogen phosphorylase"/>
    <property type="match status" value="1"/>
</dbReference>
<dbReference type="Gene3D" id="3.40.50.2000">
    <property type="entry name" value="Glycogen Phosphorylase B"/>
    <property type="match status" value="2"/>
</dbReference>
<dbReference type="AlphaFoldDB" id="A0A937R8I7"/>
<accession>A0A937R8I7</accession>
<dbReference type="InterPro" id="IPR050194">
    <property type="entry name" value="Glycosyltransferase_grp1"/>
</dbReference>